<organism evidence="1 2">
    <name type="scientific">Amanita muscaria (strain Koide BX008)</name>
    <dbReference type="NCBI Taxonomy" id="946122"/>
    <lineage>
        <taxon>Eukaryota</taxon>
        <taxon>Fungi</taxon>
        <taxon>Dikarya</taxon>
        <taxon>Basidiomycota</taxon>
        <taxon>Agaricomycotina</taxon>
        <taxon>Agaricomycetes</taxon>
        <taxon>Agaricomycetidae</taxon>
        <taxon>Agaricales</taxon>
        <taxon>Pluteineae</taxon>
        <taxon>Amanitaceae</taxon>
        <taxon>Amanita</taxon>
    </lineage>
</organism>
<accession>A0A0C2SFX4</accession>
<dbReference type="SUPFAM" id="SSF52047">
    <property type="entry name" value="RNI-like"/>
    <property type="match status" value="1"/>
</dbReference>
<gene>
    <name evidence="1" type="ORF">M378DRAFT_166317</name>
</gene>
<dbReference type="Gene3D" id="3.80.10.10">
    <property type="entry name" value="Ribonuclease Inhibitor"/>
    <property type="match status" value="1"/>
</dbReference>
<evidence type="ECO:0000313" key="1">
    <source>
        <dbReference type="EMBL" id="KIL61980.1"/>
    </source>
</evidence>
<dbReference type="InterPro" id="IPR032675">
    <property type="entry name" value="LRR_dom_sf"/>
</dbReference>
<dbReference type="STRING" id="946122.A0A0C2SFX4"/>
<dbReference type="EMBL" id="KN818277">
    <property type="protein sequence ID" value="KIL61980.1"/>
    <property type="molecule type" value="Genomic_DNA"/>
</dbReference>
<dbReference type="HOGENOM" id="CLU_1258750_0_0_1"/>
<feature type="non-terminal residue" evidence="1">
    <location>
        <position position="220"/>
    </location>
</feature>
<sequence length="220" mass="24606">MSSFYLVLPDLSQWSVADLEALKIYNDRDLKRGSIDLNDIRYPKLAAFHIRGVHKISGFSSSLRIFDCAALSMTVTETWELLSRCPSLEVTRLALTGDDGSSRRPDSVPLIQPQHLRSLVLESASGVREIPFSTFIEALALPVIEKLWVFDVNALVTWSSTAFQALAHRSNYFPHLRDIVLGHPAFVVDAGALLESMPSLKSMSLSWGIYNNIVFDHFVL</sequence>
<dbReference type="InParanoid" id="A0A0C2SFX4"/>
<protein>
    <submittedName>
        <fullName evidence="1">Uncharacterized protein</fullName>
    </submittedName>
</protein>
<keyword evidence="2" id="KW-1185">Reference proteome</keyword>
<dbReference type="AlphaFoldDB" id="A0A0C2SFX4"/>
<dbReference type="Proteomes" id="UP000054549">
    <property type="component" value="Unassembled WGS sequence"/>
</dbReference>
<dbReference type="OrthoDB" id="2269034at2759"/>
<reference evidence="1 2" key="1">
    <citation type="submission" date="2014-04" db="EMBL/GenBank/DDBJ databases">
        <title>Evolutionary Origins and Diversification of the Mycorrhizal Mutualists.</title>
        <authorList>
            <consortium name="DOE Joint Genome Institute"/>
            <consortium name="Mycorrhizal Genomics Consortium"/>
            <person name="Kohler A."/>
            <person name="Kuo A."/>
            <person name="Nagy L.G."/>
            <person name="Floudas D."/>
            <person name="Copeland A."/>
            <person name="Barry K.W."/>
            <person name="Cichocki N."/>
            <person name="Veneault-Fourrey C."/>
            <person name="LaButti K."/>
            <person name="Lindquist E.A."/>
            <person name="Lipzen A."/>
            <person name="Lundell T."/>
            <person name="Morin E."/>
            <person name="Murat C."/>
            <person name="Riley R."/>
            <person name="Ohm R."/>
            <person name="Sun H."/>
            <person name="Tunlid A."/>
            <person name="Henrissat B."/>
            <person name="Grigoriev I.V."/>
            <person name="Hibbett D.S."/>
            <person name="Martin F."/>
        </authorList>
    </citation>
    <scope>NUCLEOTIDE SEQUENCE [LARGE SCALE GENOMIC DNA]</scope>
    <source>
        <strain evidence="1 2">Koide BX008</strain>
    </source>
</reference>
<name>A0A0C2SFX4_AMAMK</name>
<evidence type="ECO:0000313" key="2">
    <source>
        <dbReference type="Proteomes" id="UP000054549"/>
    </source>
</evidence>
<proteinExistence type="predicted"/>